<dbReference type="Proteomes" id="UP000076420">
    <property type="component" value="Unassembled WGS sequence"/>
</dbReference>
<keyword evidence="9" id="KW-0597">Phosphoprotein</keyword>
<keyword evidence="10" id="KW-0808">Transferase</keyword>
<feature type="compositionally biased region" description="Low complexity" evidence="22">
    <location>
        <begin position="40"/>
        <end position="53"/>
    </location>
</feature>
<dbReference type="SUPFAM" id="SSF56112">
    <property type="entry name" value="Protein kinase-like (PK-like)"/>
    <property type="match status" value="1"/>
</dbReference>
<dbReference type="EC" id="2.7.11.1" evidence="5"/>
<evidence type="ECO:0000256" key="12">
    <source>
        <dbReference type="ARBA" id="ARBA00022777"/>
    </source>
</evidence>
<dbReference type="InterPro" id="IPR017441">
    <property type="entry name" value="Protein_kinase_ATP_BS"/>
</dbReference>
<dbReference type="PROSITE" id="PS00108">
    <property type="entry name" value="PROTEIN_KINASE_ST"/>
    <property type="match status" value="1"/>
</dbReference>
<reference evidence="26" key="1">
    <citation type="submission" date="2020-05" db="UniProtKB">
        <authorList>
            <consortium name="EnsemblMetazoa"/>
        </authorList>
    </citation>
    <scope>IDENTIFICATION</scope>
    <source>
        <strain evidence="26">BB02</strain>
    </source>
</reference>
<evidence type="ECO:0000259" key="25">
    <source>
        <dbReference type="PROSITE" id="PS50032"/>
    </source>
</evidence>
<evidence type="ECO:0000256" key="11">
    <source>
        <dbReference type="ARBA" id="ARBA00022741"/>
    </source>
</evidence>
<evidence type="ECO:0000256" key="3">
    <source>
        <dbReference type="ARBA" id="ARBA00004496"/>
    </source>
</evidence>
<comment type="catalytic activity">
    <reaction evidence="16">
        <text>L-threonyl-[protein] + ATP = O-phospho-L-threonyl-[protein] + ADP + H(+)</text>
        <dbReference type="Rhea" id="RHEA:46608"/>
        <dbReference type="Rhea" id="RHEA-COMP:11060"/>
        <dbReference type="Rhea" id="RHEA-COMP:11605"/>
        <dbReference type="ChEBI" id="CHEBI:15378"/>
        <dbReference type="ChEBI" id="CHEBI:30013"/>
        <dbReference type="ChEBI" id="CHEBI:30616"/>
        <dbReference type="ChEBI" id="CHEBI:61977"/>
        <dbReference type="ChEBI" id="CHEBI:456216"/>
        <dbReference type="EC" id="2.7.11.1"/>
    </reaction>
</comment>
<dbReference type="Gene3D" id="1.10.510.10">
    <property type="entry name" value="Transferase(Phosphotransferase) domain 1"/>
    <property type="match status" value="1"/>
</dbReference>
<keyword evidence="8" id="KW-0723">Serine/threonine-protein kinase</keyword>
<keyword evidence="13 21" id="KW-0067">ATP-binding</keyword>
<evidence type="ECO:0000256" key="1">
    <source>
        <dbReference type="ARBA" id="ARBA00004236"/>
    </source>
</evidence>
<dbReference type="GO" id="GO:0000226">
    <property type="term" value="P:microtubule cytoskeleton organization"/>
    <property type="evidence" value="ECO:0007669"/>
    <property type="project" value="TreeGrafter"/>
</dbReference>
<dbReference type="InterPro" id="IPR028375">
    <property type="entry name" value="KA1/Ssp2_C"/>
</dbReference>
<dbReference type="FunFam" id="3.30.310.80:FF:000001">
    <property type="entry name" value="Non-specific serine/threonine protein kinase"/>
    <property type="match status" value="1"/>
</dbReference>
<dbReference type="InterPro" id="IPR001772">
    <property type="entry name" value="KA1_dom"/>
</dbReference>
<comment type="subunit">
    <text evidence="19">Interacts with MAPT/TAU. Interacts with DLG5 (via coiled-coil domain). Interacts with STK3/MST2 and STK4/MST1 in the presence of DLG5. Interacts with YWHAB, YWHAG, YWHAQ and YWHAZ. Interacts with PKP2 (via N-terminus). Interacts with CDC25C. Interacts with KSR1.</text>
</comment>
<dbReference type="FunFam" id="1.10.510.10:FF:001032">
    <property type="entry name" value="KP78b, isoform A"/>
    <property type="match status" value="1"/>
</dbReference>
<dbReference type="GO" id="GO:0005886">
    <property type="term" value="C:plasma membrane"/>
    <property type="evidence" value="ECO:0007669"/>
    <property type="project" value="UniProtKB-SubCell"/>
</dbReference>
<organism evidence="26 27">
    <name type="scientific">Biomphalaria glabrata</name>
    <name type="common">Bloodfluke planorb</name>
    <name type="synonym">Freshwater snail</name>
    <dbReference type="NCBI Taxonomy" id="6526"/>
    <lineage>
        <taxon>Eukaryota</taxon>
        <taxon>Metazoa</taxon>
        <taxon>Spiralia</taxon>
        <taxon>Lophotrochozoa</taxon>
        <taxon>Mollusca</taxon>
        <taxon>Gastropoda</taxon>
        <taxon>Heterobranchia</taxon>
        <taxon>Euthyneura</taxon>
        <taxon>Panpulmonata</taxon>
        <taxon>Hygrophila</taxon>
        <taxon>Lymnaeoidea</taxon>
        <taxon>Planorbidae</taxon>
        <taxon>Biomphalaria</taxon>
    </lineage>
</organism>
<dbReference type="SMART" id="SM00165">
    <property type="entry name" value="UBA"/>
    <property type="match status" value="1"/>
</dbReference>
<dbReference type="Pfam" id="PF00069">
    <property type="entry name" value="Pkinase"/>
    <property type="match status" value="1"/>
</dbReference>
<dbReference type="PANTHER" id="PTHR24346:SF82">
    <property type="entry name" value="KP78A-RELATED"/>
    <property type="match status" value="1"/>
</dbReference>
<dbReference type="Gene3D" id="3.30.200.20">
    <property type="entry name" value="Phosphorylase Kinase, domain 1"/>
    <property type="match status" value="1"/>
</dbReference>
<name>A0A2C9KEM2_BIOGL</name>
<dbReference type="InterPro" id="IPR015940">
    <property type="entry name" value="UBA"/>
</dbReference>
<evidence type="ECO:0000256" key="7">
    <source>
        <dbReference type="ARBA" id="ARBA00022490"/>
    </source>
</evidence>
<comment type="function">
    <text evidence="18">Serine/threonine-protein kinase. Involved in the specific phosphorylation of microtubule-associated proteins for MAP2 and MAP4. Phosphorylates the microtubule-associated protein MAPT/TAU. Phosphorylates CDC25C on 'Ser-216'. Regulates localization and activity of some histone deacetylases by mediating phosphorylation of HDAC7, promoting subsequent interaction between HDAC7 and 14-3-3 and export from the nucleus. Regulates localization and activity of MITF by mediating its phosphorylation, promoting subsequent interaction between MITF and 14-3-3 and retention in the cytosol. Negatively regulates the Hippo signaling pathway and antagonizes the phosphorylation of LATS1. Cooperates with DLG5 to inhibit the kinase activity of STK3/MST2 toward LATS1. Phosphorylates PKP2 and KSR1.</text>
</comment>
<evidence type="ECO:0000256" key="6">
    <source>
        <dbReference type="ARBA" id="ARBA00022475"/>
    </source>
</evidence>
<dbReference type="VEuPathDB" id="VectorBase:BGLAX_051177"/>
<protein>
    <recommendedName>
        <fullName evidence="20">MAP/microtubule affinity-regulating kinase 3</fullName>
        <ecNumber evidence="5">2.7.11.1</ecNumber>
    </recommendedName>
</protein>
<evidence type="ECO:0000256" key="17">
    <source>
        <dbReference type="ARBA" id="ARBA00048679"/>
    </source>
</evidence>
<evidence type="ECO:0000256" key="4">
    <source>
        <dbReference type="ARBA" id="ARBA00006234"/>
    </source>
</evidence>
<feature type="compositionally biased region" description="Polar residues" evidence="22">
    <location>
        <begin position="551"/>
        <end position="581"/>
    </location>
</feature>
<evidence type="ECO:0000259" key="23">
    <source>
        <dbReference type="PROSITE" id="PS50011"/>
    </source>
</evidence>
<gene>
    <name evidence="26" type="primary">106073315</name>
</gene>
<dbReference type="STRING" id="6526.A0A2C9KEM2"/>
<feature type="binding site" evidence="21">
    <location>
        <position position="93"/>
    </location>
    <ligand>
        <name>ATP</name>
        <dbReference type="ChEBI" id="CHEBI:30616"/>
    </ligand>
</feature>
<feature type="domain" description="KA1" evidence="25">
    <location>
        <begin position="824"/>
        <end position="873"/>
    </location>
</feature>
<evidence type="ECO:0000256" key="20">
    <source>
        <dbReference type="ARBA" id="ARBA00071529"/>
    </source>
</evidence>
<evidence type="ECO:0000256" key="8">
    <source>
        <dbReference type="ARBA" id="ARBA00022527"/>
    </source>
</evidence>
<keyword evidence="11 21" id="KW-0547">Nucleotide-binding</keyword>
<evidence type="ECO:0000256" key="5">
    <source>
        <dbReference type="ARBA" id="ARBA00012513"/>
    </source>
</evidence>
<evidence type="ECO:0000256" key="15">
    <source>
        <dbReference type="ARBA" id="ARBA00023273"/>
    </source>
</evidence>
<dbReference type="PROSITE" id="PS50011">
    <property type="entry name" value="PROTEIN_KINASE_DOM"/>
    <property type="match status" value="1"/>
</dbReference>
<dbReference type="GO" id="GO:0005524">
    <property type="term" value="F:ATP binding"/>
    <property type="evidence" value="ECO:0007669"/>
    <property type="project" value="UniProtKB-UniRule"/>
</dbReference>
<evidence type="ECO:0000256" key="19">
    <source>
        <dbReference type="ARBA" id="ARBA00063680"/>
    </source>
</evidence>
<dbReference type="GO" id="GO:0042995">
    <property type="term" value="C:cell projection"/>
    <property type="evidence" value="ECO:0007669"/>
    <property type="project" value="UniProtKB-SubCell"/>
</dbReference>
<comment type="subcellular location">
    <subcellularLocation>
        <location evidence="1">Cell membrane</location>
    </subcellularLocation>
    <subcellularLocation>
        <location evidence="2">Cell projection</location>
    </subcellularLocation>
    <subcellularLocation>
        <location evidence="3">Cytoplasm</location>
    </subcellularLocation>
</comment>
<keyword evidence="15" id="KW-0966">Cell projection</keyword>
<dbReference type="PROSITE" id="PS50032">
    <property type="entry name" value="KA1"/>
    <property type="match status" value="1"/>
</dbReference>
<dbReference type="GO" id="GO:0035556">
    <property type="term" value="P:intracellular signal transduction"/>
    <property type="evidence" value="ECO:0007669"/>
    <property type="project" value="TreeGrafter"/>
</dbReference>
<dbReference type="KEGG" id="bgt:106073315"/>
<feature type="compositionally biased region" description="Low complexity" evidence="22">
    <location>
        <begin position="603"/>
        <end position="622"/>
    </location>
</feature>
<accession>A0A2C9KEM2</accession>
<feature type="region of interest" description="Disordered" evidence="22">
    <location>
        <begin position="1"/>
        <end position="62"/>
    </location>
</feature>
<comment type="catalytic activity">
    <reaction evidence="17">
        <text>L-seryl-[protein] + ATP = O-phospho-L-seryl-[protein] + ADP + H(+)</text>
        <dbReference type="Rhea" id="RHEA:17989"/>
        <dbReference type="Rhea" id="RHEA-COMP:9863"/>
        <dbReference type="Rhea" id="RHEA-COMP:11604"/>
        <dbReference type="ChEBI" id="CHEBI:15378"/>
        <dbReference type="ChEBI" id="CHEBI:29999"/>
        <dbReference type="ChEBI" id="CHEBI:30616"/>
        <dbReference type="ChEBI" id="CHEBI:83421"/>
        <dbReference type="ChEBI" id="CHEBI:456216"/>
        <dbReference type="EC" id="2.7.11.1"/>
    </reaction>
</comment>
<keyword evidence="12" id="KW-0418">Kinase</keyword>
<dbReference type="PANTHER" id="PTHR24346">
    <property type="entry name" value="MAP/MICROTUBULE AFFINITY-REGULATING KINASE"/>
    <property type="match status" value="1"/>
</dbReference>
<feature type="compositionally biased region" description="Polar residues" evidence="22">
    <location>
        <begin position="466"/>
        <end position="495"/>
    </location>
</feature>
<feature type="region of interest" description="Disordered" evidence="22">
    <location>
        <begin position="413"/>
        <end position="669"/>
    </location>
</feature>
<feature type="domain" description="Protein kinase" evidence="23">
    <location>
        <begin position="64"/>
        <end position="315"/>
    </location>
</feature>
<dbReference type="SMART" id="SM00220">
    <property type="entry name" value="S_TKc"/>
    <property type="match status" value="1"/>
</dbReference>
<dbReference type="CDD" id="cd14337">
    <property type="entry name" value="UBA_MARK_Par1"/>
    <property type="match status" value="1"/>
</dbReference>
<feature type="region of interest" description="Disordered" evidence="22">
    <location>
        <begin position="724"/>
        <end position="751"/>
    </location>
</feature>
<evidence type="ECO:0000256" key="10">
    <source>
        <dbReference type="ARBA" id="ARBA00022679"/>
    </source>
</evidence>
<keyword evidence="14" id="KW-0472">Membrane</keyword>
<dbReference type="InterPro" id="IPR008271">
    <property type="entry name" value="Ser/Thr_kinase_AS"/>
</dbReference>
<dbReference type="AlphaFoldDB" id="A0A2C9KEM2"/>
<dbReference type="Pfam" id="PF02149">
    <property type="entry name" value="KA1"/>
    <property type="match status" value="1"/>
</dbReference>
<dbReference type="EnsemblMetazoa" id="BGLB018376-RA">
    <property type="protein sequence ID" value="BGLB018376-PA"/>
    <property type="gene ID" value="BGLB018376"/>
</dbReference>
<dbReference type="FunFam" id="1.10.8.10:FF:000005">
    <property type="entry name" value="Non-specific serine/threonine protein kinase"/>
    <property type="match status" value="1"/>
</dbReference>
<dbReference type="InterPro" id="IPR049508">
    <property type="entry name" value="MARK1-4_cat"/>
</dbReference>
<dbReference type="CDD" id="cd12196">
    <property type="entry name" value="MARK1-3_C"/>
    <property type="match status" value="1"/>
</dbReference>
<dbReference type="FunFam" id="3.30.200.20:FF:000003">
    <property type="entry name" value="Non-specific serine/threonine protein kinase"/>
    <property type="match status" value="1"/>
</dbReference>
<dbReference type="Gene3D" id="1.10.8.10">
    <property type="entry name" value="DNA helicase RuvA subunit, C-terminal domain"/>
    <property type="match status" value="1"/>
</dbReference>
<feature type="compositionally biased region" description="Polar residues" evidence="22">
    <location>
        <begin position="630"/>
        <end position="639"/>
    </location>
</feature>
<evidence type="ECO:0000259" key="24">
    <source>
        <dbReference type="PROSITE" id="PS50030"/>
    </source>
</evidence>
<dbReference type="PROSITE" id="PS00107">
    <property type="entry name" value="PROTEIN_KINASE_ATP"/>
    <property type="match status" value="1"/>
</dbReference>
<evidence type="ECO:0000256" key="21">
    <source>
        <dbReference type="PROSITE-ProRule" id="PRU10141"/>
    </source>
</evidence>
<evidence type="ECO:0000256" key="9">
    <source>
        <dbReference type="ARBA" id="ARBA00022553"/>
    </source>
</evidence>
<dbReference type="CDD" id="cd14072">
    <property type="entry name" value="STKc_MARK"/>
    <property type="match status" value="1"/>
</dbReference>
<dbReference type="PROSITE" id="PS50030">
    <property type="entry name" value="UBA"/>
    <property type="match status" value="1"/>
</dbReference>
<dbReference type="Gene3D" id="3.30.310.80">
    <property type="entry name" value="Kinase associated domain 1, KA1"/>
    <property type="match status" value="1"/>
</dbReference>
<evidence type="ECO:0000256" key="16">
    <source>
        <dbReference type="ARBA" id="ARBA00047899"/>
    </source>
</evidence>
<sequence>MSASARAPAPLRTVHESVVTDHSDRHVPSSKPKEGTEENTSTSSSTRVSSSRPRTNDEPHIGKYRLIKTIGKGNFAKVKLAKHVPTGREVAIKIIDKTQLNPSSLQKLFREVRIMKLLDHPNIVKLFEVIETEKTLYLVMEYASGGEVFDYLVAHGRMKEKEARAKFRQIVSSVQYCHQKHIVHRDLKAENLLLDGDMNIKIADYGFSNEFTPGNKLDTFCGSPPYAAPELFQGKKYDGPEVDVWSLGVILYTLVSGSLPFDGQNLKELRERVLRGKYRIPFYMSTDCENLLKKFLVLNPLKRASLETIMKDRWINMGYEDRELKPFKEPSKDELDSQRIEVMINMGYARKDIEESLKMQKYDDIHATYLLLGRRTTDFNLNKLELISLRSDDIFLYSNSNIVYNYGIGSGSVSASQTSSTRRPNTDSTATKQSTLEERMGKLSVAGSGNSGAPVVSSDSPKIETGKSTVNHSDSTEGVSLLSNKPKTPSKSSIESPKMHARKGSNHSTSSSKENAAPSSRPKTPRGSAEGIKITAQTPIRATMPTRKSNHSGSATSSAPPKTIMSHSHSTGIPRRSTFSPGDSKAVTPSEKPRPTNGQDTRSNSSSTPTEPPTSSTPTPSSARPKGHTKSNSMSQSARGNEVPVNVPDGEQRPTTAPGKAPAVSPGVKQNLTRGTQARNTFHGRDTRKQVVNPYNGPGGISQHPADSSNMAGQRPSFFNRITSKFSRSPGMRPDGGMQSSSPHPYATGGASAILPHVFRRSMSGETRDPEGIKPRSLRFTWSMKTTSAMDPNDMMKEIRKVLDVNNCDYEQRERFLLLCVHGDPNTDSLVQWEMEVCKLPRLSLNGVRFKRISGTSIGFKNIASKIANELKL</sequence>
<dbReference type="InterPro" id="IPR000719">
    <property type="entry name" value="Prot_kinase_dom"/>
</dbReference>
<dbReference type="GO" id="GO:0005737">
    <property type="term" value="C:cytoplasm"/>
    <property type="evidence" value="ECO:0007669"/>
    <property type="project" value="UniProtKB-SubCell"/>
</dbReference>
<comment type="similarity">
    <text evidence="4">Belongs to the protein kinase superfamily. CAMK Ser/Thr protein kinase family. SNF1 subfamily.</text>
</comment>
<evidence type="ECO:0000256" key="18">
    <source>
        <dbReference type="ARBA" id="ARBA00054424"/>
    </source>
</evidence>
<feature type="compositionally biased region" description="Polar residues" evidence="22">
    <location>
        <begin position="422"/>
        <end position="434"/>
    </location>
</feature>
<feature type="compositionally biased region" description="Basic and acidic residues" evidence="22">
    <location>
        <begin position="13"/>
        <end position="36"/>
    </location>
</feature>
<evidence type="ECO:0000313" key="26">
    <source>
        <dbReference type="EnsemblMetazoa" id="BGLB018376-PA"/>
    </source>
</evidence>
<feature type="domain" description="UBA" evidence="24">
    <location>
        <begin position="334"/>
        <end position="373"/>
    </location>
</feature>
<evidence type="ECO:0000313" key="27">
    <source>
        <dbReference type="Proteomes" id="UP000076420"/>
    </source>
</evidence>
<evidence type="ECO:0000256" key="14">
    <source>
        <dbReference type="ARBA" id="ARBA00023136"/>
    </source>
</evidence>
<evidence type="ECO:0000256" key="22">
    <source>
        <dbReference type="SAM" id="MobiDB-lite"/>
    </source>
</evidence>
<dbReference type="OrthoDB" id="504170at2759"/>
<dbReference type="GO" id="GO:0106310">
    <property type="term" value="F:protein serine kinase activity"/>
    <property type="evidence" value="ECO:0007669"/>
    <property type="project" value="RHEA"/>
</dbReference>
<evidence type="ECO:0000256" key="2">
    <source>
        <dbReference type="ARBA" id="ARBA00004316"/>
    </source>
</evidence>
<keyword evidence="7" id="KW-0963">Cytoplasm</keyword>
<feature type="compositionally biased region" description="Polar residues" evidence="22">
    <location>
        <begin position="506"/>
        <end position="522"/>
    </location>
</feature>
<dbReference type="VEuPathDB" id="VectorBase:BGLB018376"/>
<evidence type="ECO:0000256" key="13">
    <source>
        <dbReference type="ARBA" id="ARBA00022840"/>
    </source>
</evidence>
<proteinExistence type="inferred from homology"/>
<dbReference type="InterPro" id="IPR011009">
    <property type="entry name" value="Kinase-like_dom_sf"/>
</dbReference>
<dbReference type="SUPFAM" id="SSF103243">
    <property type="entry name" value="KA1-like"/>
    <property type="match status" value="1"/>
</dbReference>
<dbReference type="GO" id="GO:0050321">
    <property type="term" value="F:tau-protein kinase activity"/>
    <property type="evidence" value="ECO:0007669"/>
    <property type="project" value="TreeGrafter"/>
</dbReference>
<keyword evidence="6" id="KW-1003">Cell membrane</keyword>